<evidence type="ECO:0000256" key="5">
    <source>
        <dbReference type="ARBA" id="ARBA00023098"/>
    </source>
</evidence>
<dbReference type="Pfam" id="PF01764">
    <property type="entry name" value="Lipase_3"/>
    <property type="match status" value="1"/>
</dbReference>
<dbReference type="PANTHER" id="PTHR31828">
    <property type="entry name" value="PHOSPHOLIPASE A1-IIGAMMA"/>
    <property type="match status" value="1"/>
</dbReference>
<evidence type="ECO:0000256" key="4">
    <source>
        <dbReference type="ARBA" id="ARBA00022963"/>
    </source>
</evidence>
<dbReference type="KEGG" id="pda:103720165"/>
<dbReference type="AlphaFoldDB" id="A0A8B7CWA9"/>
<organism evidence="8 9">
    <name type="scientific">Phoenix dactylifera</name>
    <name type="common">Date palm</name>
    <dbReference type="NCBI Taxonomy" id="42345"/>
    <lineage>
        <taxon>Eukaryota</taxon>
        <taxon>Viridiplantae</taxon>
        <taxon>Streptophyta</taxon>
        <taxon>Embryophyta</taxon>
        <taxon>Tracheophyta</taxon>
        <taxon>Spermatophyta</taxon>
        <taxon>Magnoliopsida</taxon>
        <taxon>Liliopsida</taxon>
        <taxon>Arecaceae</taxon>
        <taxon>Coryphoideae</taxon>
        <taxon>Phoeniceae</taxon>
        <taxon>Phoenix</taxon>
    </lineage>
</organism>
<sequence length="450" mass="49788">MAKDGAATPSWQDLLGSNQWAGLLDPLDVSLRRLLLQCGDLCQVTYDSFNSDQHSKYCGSCRYSKSTLLSRVFFPSAADFSVAEYLYATSQIDLPDGFLLFSRSDEAWSKESNWIGYIAISSDAAALKTGRREIYVAWRGTIRTLEWVDVFQPELVPIDSILSSTQKGSADDDEVPKVMKGWYVIYTSSNPKSPFNKESARDQLLARIRALVEQYKNESLSIICVGHSLGASLAILSAFDMVENGLSKIGENSHVQVCAMVFGSPQIGNKAFNDRLEKLPNLRVLRVKNKIDLIPLYPSGLLGYVYTGEELVVDARKSPYLKDSKNPSDWHNLQGILQAVAGWNGEDGEFEFKVKRSIALVNKSSEYLKDEYLIPGSWWVEQNKGMVPGEDGDWYLAPPAAEDLPVPPSFKAAAGDLVSAPGLTDGKKVSVNKRKSGYGKRFASCFRGAR</sequence>
<dbReference type="PANTHER" id="PTHR31828:SF10">
    <property type="entry name" value="PHOSPHOLIPASE A1-IIDELTA"/>
    <property type="match status" value="1"/>
</dbReference>
<dbReference type="EC" id="3.1.1.-" evidence="6"/>
<dbReference type="Gene3D" id="3.40.50.1820">
    <property type="entry name" value="alpha/beta hydrolase"/>
    <property type="match status" value="1"/>
</dbReference>
<dbReference type="InterPro" id="IPR029058">
    <property type="entry name" value="AB_hydrolase_fold"/>
</dbReference>
<keyword evidence="3 6" id="KW-0378">Hydrolase</keyword>
<dbReference type="Proteomes" id="UP000228380">
    <property type="component" value="Chromosome 11"/>
</dbReference>
<protein>
    <recommendedName>
        <fullName evidence="6">Phospholipase A1</fullName>
        <ecNumber evidence="6">3.1.1.-</ecNumber>
    </recommendedName>
</protein>
<dbReference type="GO" id="GO:0008970">
    <property type="term" value="F:phospholipase A1 activity"/>
    <property type="evidence" value="ECO:0007669"/>
    <property type="project" value="UniProtKB-UniRule"/>
</dbReference>
<evidence type="ECO:0000313" key="8">
    <source>
        <dbReference type="Proteomes" id="UP000228380"/>
    </source>
</evidence>
<reference evidence="9" key="2">
    <citation type="submission" date="2025-08" db="UniProtKB">
        <authorList>
            <consortium name="RefSeq"/>
        </authorList>
    </citation>
    <scope>IDENTIFICATION</scope>
    <source>
        <tissue evidence="9">Young leaves</tissue>
    </source>
</reference>
<dbReference type="GO" id="GO:0005737">
    <property type="term" value="C:cytoplasm"/>
    <property type="evidence" value="ECO:0007669"/>
    <property type="project" value="UniProtKB-ARBA"/>
</dbReference>
<evidence type="ECO:0000256" key="6">
    <source>
        <dbReference type="RuleBase" id="RU367093"/>
    </source>
</evidence>
<evidence type="ECO:0000256" key="3">
    <source>
        <dbReference type="ARBA" id="ARBA00022801"/>
    </source>
</evidence>
<dbReference type="CDD" id="cd00519">
    <property type="entry name" value="Lipase_3"/>
    <property type="match status" value="1"/>
</dbReference>
<keyword evidence="4 6" id="KW-0442">Lipid degradation</keyword>
<dbReference type="InterPro" id="IPR002921">
    <property type="entry name" value="Fungal_lipase-type"/>
</dbReference>
<evidence type="ECO:0000256" key="1">
    <source>
        <dbReference type="ARBA" id="ARBA00003523"/>
    </source>
</evidence>
<comment type="function">
    <text evidence="1 6">Acylhydrolase that catalyzes the hydrolysis of phospholipids at the sn-1 position.</text>
</comment>
<keyword evidence="8" id="KW-1185">Reference proteome</keyword>
<gene>
    <name evidence="9" type="primary">LOC103720165</name>
</gene>
<dbReference type="RefSeq" id="XP_008807980.2">
    <property type="nucleotide sequence ID" value="XM_008809758.4"/>
</dbReference>
<evidence type="ECO:0000313" key="9">
    <source>
        <dbReference type="RefSeq" id="XP_008807980.2"/>
    </source>
</evidence>
<proteinExistence type="inferred from homology"/>
<comment type="similarity">
    <text evidence="2 6">Belongs to the AB hydrolase superfamily. Lipase family.</text>
</comment>
<accession>A0A8B7CWA9</accession>
<evidence type="ECO:0000259" key="7">
    <source>
        <dbReference type="Pfam" id="PF01764"/>
    </source>
</evidence>
<dbReference type="FunFam" id="3.40.50.1820:FF:000065">
    <property type="entry name" value="Phospholipase A1-II 3"/>
    <property type="match status" value="1"/>
</dbReference>
<name>A0A8B7CWA9_PHODC</name>
<dbReference type="InterPro" id="IPR033556">
    <property type="entry name" value="PLA"/>
</dbReference>
<evidence type="ECO:0000256" key="2">
    <source>
        <dbReference type="ARBA" id="ARBA00010701"/>
    </source>
</evidence>
<feature type="domain" description="Fungal lipase-type" evidence="7">
    <location>
        <begin position="135"/>
        <end position="299"/>
    </location>
</feature>
<dbReference type="OrthoDB" id="438440at2759"/>
<dbReference type="GO" id="GO:0016042">
    <property type="term" value="P:lipid catabolic process"/>
    <property type="evidence" value="ECO:0007669"/>
    <property type="project" value="UniProtKB-UniRule"/>
</dbReference>
<dbReference type="SUPFAM" id="SSF53474">
    <property type="entry name" value="alpha/beta-Hydrolases"/>
    <property type="match status" value="1"/>
</dbReference>
<reference evidence="8" key="1">
    <citation type="journal article" date="2019" name="Nat. Commun.">
        <title>Genome-wide association mapping of date palm fruit traits.</title>
        <authorList>
            <person name="Hazzouri K.M."/>
            <person name="Gros-Balthazard M."/>
            <person name="Flowers J.M."/>
            <person name="Copetti D."/>
            <person name="Lemansour A."/>
            <person name="Lebrun M."/>
            <person name="Masmoudi K."/>
            <person name="Ferrand S."/>
            <person name="Dhar M.I."/>
            <person name="Fresquez Z.A."/>
            <person name="Rosas U."/>
            <person name="Zhang J."/>
            <person name="Talag J."/>
            <person name="Lee S."/>
            <person name="Kudrna D."/>
            <person name="Powell R.F."/>
            <person name="Leitch I.J."/>
            <person name="Krueger R.R."/>
            <person name="Wing R.A."/>
            <person name="Amiri K.M.A."/>
            <person name="Purugganan M.D."/>
        </authorList>
    </citation>
    <scope>NUCLEOTIDE SEQUENCE [LARGE SCALE GENOMIC DNA]</scope>
    <source>
        <strain evidence="8">cv. Khalas</strain>
    </source>
</reference>
<dbReference type="GeneID" id="103720165"/>
<keyword evidence="5 6" id="KW-0443">Lipid metabolism</keyword>